<reference evidence="2 3" key="1">
    <citation type="journal article" date="2018" name="Mol. Ecol.">
        <title>The obligate alkalophilic soda-lake fungus Sodiomyces alkalinus has shifted to a protein diet.</title>
        <authorList>
            <person name="Grum-Grzhimaylo A.A."/>
            <person name="Falkoski D.L."/>
            <person name="van den Heuvel J."/>
            <person name="Valero-Jimenez C.A."/>
            <person name="Min B."/>
            <person name="Choi I.G."/>
            <person name="Lipzen A."/>
            <person name="Daum C.G."/>
            <person name="Aanen D.K."/>
            <person name="Tsang A."/>
            <person name="Henrissat B."/>
            <person name="Bilanenko E.N."/>
            <person name="de Vries R.P."/>
            <person name="van Kan J.A.L."/>
            <person name="Grigoriev I.V."/>
            <person name="Debets A.J.M."/>
        </authorList>
    </citation>
    <scope>NUCLEOTIDE SEQUENCE [LARGE SCALE GENOMIC DNA]</scope>
    <source>
        <strain evidence="2 3">F11</strain>
    </source>
</reference>
<organism evidence="2 3">
    <name type="scientific">Sodiomyces alkalinus (strain CBS 110278 / VKM F-3762 / F11)</name>
    <name type="common">Alkaliphilic filamentous fungus</name>
    <dbReference type="NCBI Taxonomy" id="1314773"/>
    <lineage>
        <taxon>Eukaryota</taxon>
        <taxon>Fungi</taxon>
        <taxon>Dikarya</taxon>
        <taxon>Ascomycota</taxon>
        <taxon>Pezizomycotina</taxon>
        <taxon>Sordariomycetes</taxon>
        <taxon>Hypocreomycetidae</taxon>
        <taxon>Glomerellales</taxon>
        <taxon>Plectosphaerellaceae</taxon>
        <taxon>Sodiomyces</taxon>
    </lineage>
</organism>
<feature type="compositionally biased region" description="Basic residues" evidence="1">
    <location>
        <begin position="32"/>
        <end position="50"/>
    </location>
</feature>
<name>A0A3N2Q591_SODAK</name>
<sequence length="99" mass="11192">MQAVRRSPPSVRRKQWAMTSFLLQIVREMGGKRKRKEKEGKKKKRRKGKKVIGGPRAIWVAVAVCIPLCAHRNCSVPQHICTEVSTGTRVLRGPETGYP</sequence>
<proteinExistence type="predicted"/>
<dbReference type="AlphaFoldDB" id="A0A3N2Q591"/>
<dbReference type="Proteomes" id="UP000272025">
    <property type="component" value="Unassembled WGS sequence"/>
</dbReference>
<accession>A0A3N2Q591</accession>
<dbReference type="EMBL" id="ML119051">
    <property type="protein sequence ID" value="ROT41818.1"/>
    <property type="molecule type" value="Genomic_DNA"/>
</dbReference>
<protein>
    <submittedName>
        <fullName evidence="2">Uncharacterized protein</fullName>
    </submittedName>
</protein>
<gene>
    <name evidence="2" type="ORF">SODALDRAFT_727</name>
</gene>
<dbReference type="GeneID" id="39584098"/>
<evidence type="ECO:0000313" key="3">
    <source>
        <dbReference type="Proteomes" id="UP000272025"/>
    </source>
</evidence>
<evidence type="ECO:0000313" key="2">
    <source>
        <dbReference type="EMBL" id="ROT41818.1"/>
    </source>
</evidence>
<feature type="region of interest" description="Disordered" evidence="1">
    <location>
        <begin position="29"/>
        <end position="51"/>
    </location>
</feature>
<keyword evidence="3" id="KW-1185">Reference proteome</keyword>
<evidence type="ECO:0000256" key="1">
    <source>
        <dbReference type="SAM" id="MobiDB-lite"/>
    </source>
</evidence>
<dbReference type="RefSeq" id="XP_028469624.1">
    <property type="nucleotide sequence ID" value="XM_028615621.1"/>
</dbReference>